<feature type="signal peptide" evidence="2">
    <location>
        <begin position="1"/>
        <end position="25"/>
    </location>
</feature>
<dbReference type="PANTHER" id="PTHR33470">
    <property type="entry name" value="OS01G0164075 PROTEIN"/>
    <property type="match status" value="1"/>
</dbReference>
<dbReference type="EMBL" id="LEKV01006558">
    <property type="protein sequence ID" value="KVH71665.1"/>
    <property type="molecule type" value="Genomic_DNA"/>
</dbReference>
<dbReference type="Pfam" id="PF01190">
    <property type="entry name" value="Pollen_Ole_e_1"/>
    <property type="match status" value="1"/>
</dbReference>
<dbReference type="STRING" id="59895.A0A124S5G5"/>
<keyword evidence="1 2" id="KW-0732">Signal</keyword>
<dbReference type="PANTHER" id="PTHR33470:SF40">
    <property type="entry name" value="PROTEIN SEED AND ROOT HAIR PROTECTIVE PROTEIN"/>
    <property type="match status" value="1"/>
</dbReference>
<comment type="caution">
    <text evidence="3">The sequence shown here is derived from an EMBL/GenBank/DDBJ whole genome shotgun (WGS) entry which is preliminary data.</text>
</comment>
<gene>
    <name evidence="3" type="ORF">Ccrd_025593</name>
</gene>
<organism evidence="3 4">
    <name type="scientific">Cynara cardunculus var. scolymus</name>
    <name type="common">Globe artichoke</name>
    <name type="synonym">Cynara scolymus</name>
    <dbReference type="NCBI Taxonomy" id="59895"/>
    <lineage>
        <taxon>Eukaryota</taxon>
        <taxon>Viridiplantae</taxon>
        <taxon>Streptophyta</taxon>
        <taxon>Embryophyta</taxon>
        <taxon>Tracheophyta</taxon>
        <taxon>Spermatophyta</taxon>
        <taxon>Magnoliopsida</taxon>
        <taxon>eudicotyledons</taxon>
        <taxon>Gunneridae</taxon>
        <taxon>Pentapetalae</taxon>
        <taxon>asterids</taxon>
        <taxon>campanulids</taxon>
        <taxon>Asterales</taxon>
        <taxon>Asteraceae</taxon>
        <taxon>Carduoideae</taxon>
        <taxon>Cardueae</taxon>
        <taxon>Carduinae</taxon>
        <taxon>Cynara</taxon>
    </lineage>
</organism>
<keyword evidence="4" id="KW-1185">Reference proteome</keyword>
<sequence>MESTATIFLAIVLLLSAVMVVSTSAGGGAIARITCLARNRKGLELAPFSIVSCPADNKGYFLAKLSPPSMKFLKNVDWELEECKAFLKSSPLKDCKIPLDINGGITGAHIISSSSHRLLKNANLYSLKPFFYMSGQPQKVSDNRGY</sequence>
<dbReference type="AlphaFoldDB" id="A0A124S5G5"/>
<proteinExistence type="predicted"/>
<reference evidence="3 4" key="1">
    <citation type="journal article" date="2016" name="Sci. Rep.">
        <title>The genome sequence of the outbreeding globe artichoke constructed de novo incorporating a phase-aware low-pass sequencing strategy of F1 progeny.</title>
        <authorList>
            <person name="Scaglione D."/>
            <person name="Reyes-Chin-Wo S."/>
            <person name="Acquadro A."/>
            <person name="Froenicke L."/>
            <person name="Portis E."/>
            <person name="Beitel C."/>
            <person name="Tirone M."/>
            <person name="Mauro R."/>
            <person name="Lo Monaco A."/>
            <person name="Mauromicale G."/>
            <person name="Faccioli P."/>
            <person name="Cattivelli L."/>
            <person name="Rieseberg L."/>
            <person name="Michelmore R."/>
            <person name="Lanteri S."/>
        </authorList>
    </citation>
    <scope>NUCLEOTIDE SEQUENCE [LARGE SCALE GENOMIC DNA]</scope>
    <source>
        <strain evidence="3">2C</strain>
    </source>
</reference>
<evidence type="ECO:0000313" key="4">
    <source>
        <dbReference type="Proteomes" id="UP000243975"/>
    </source>
</evidence>
<evidence type="ECO:0000256" key="2">
    <source>
        <dbReference type="SAM" id="SignalP"/>
    </source>
</evidence>
<protein>
    <submittedName>
        <fullName evidence="3">Pollen Ole e 1 allergen/extensin</fullName>
    </submittedName>
</protein>
<dbReference type="Proteomes" id="UP000243975">
    <property type="component" value="Unassembled WGS sequence"/>
</dbReference>
<name>A0A124S5G5_CYNCS</name>
<evidence type="ECO:0000256" key="1">
    <source>
        <dbReference type="ARBA" id="ARBA00022729"/>
    </source>
</evidence>
<dbReference type="GO" id="GO:0071944">
    <property type="term" value="C:cell periphery"/>
    <property type="evidence" value="ECO:0007669"/>
    <property type="project" value="TreeGrafter"/>
</dbReference>
<dbReference type="OMA" id="YSVPPFI"/>
<accession>A0A124S5G5</accession>
<dbReference type="Gramene" id="KVH71665">
    <property type="protein sequence ID" value="KVH71665"/>
    <property type="gene ID" value="Ccrd_025593"/>
</dbReference>
<evidence type="ECO:0000313" key="3">
    <source>
        <dbReference type="EMBL" id="KVH71665.1"/>
    </source>
</evidence>
<feature type="chain" id="PRO_5007176081" evidence="2">
    <location>
        <begin position="26"/>
        <end position="146"/>
    </location>
</feature>